<dbReference type="SUPFAM" id="SSF47413">
    <property type="entry name" value="lambda repressor-like DNA-binding domains"/>
    <property type="match status" value="1"/>
</dbReference>
<sequence>MTRRNQRHPYRVREIAQQSGLSEATVDRVLHDRAGVRESTRSEVRQAVADLDRQADQVRLAGQTFLVDLVMLAPRRFSDAVRAAAEAALPQLRPAVLRARFHLKEEGDAADVAATLQRIRRRGSQGILLKAPDHQLVAAAVDELAGAGIPTVTLVTDVPASRRVAYVGIDNRAAGATAAYLITRTSRPEPGGVLMSLSSSTFHGEGEREAGFRVAMAELAPDRRLVEVTETDGLHRSTLVAVGEALARDPSLDAVYSIGGGNAAILEAFRARGRTPTSFVAHDLDGDNVTLLRRRQLTAVLHHDLPGGLEEAARLILRARGALPGRPWSRTSQIQVITPFNEPG</sequence>
<dbReference type="SUPFAM" id="SSF53822">
    <property type="entry name" value="Periplasmic binding protein-like I"/>
    <property type="match status" value="1"/>
</dbReference>
<dbReference type="InterPro" id="IPR025997">
    <property type="entry name" value="SBP_2_dom"/>
</dbReference>
<dbReference type="Pfam" id="PF00356">
    <property type="entry name" value="LacI"/>
    <property type="match status" value="1"/>
</dbReference>
<keyword evidence="2 5" id="KW-0238">DNA-binding</keyword>
<name>A0ABP7CYR7_9ACTN</name>
<keyword evidence="3" id="KW-0804">Transcription</keyword>
<dbReference type="GO" id="GO:0003677">
    <property type="term" value="F:DNA binding"/>
    <property type="evidence" value="ECO:0007669"/>
    <property type="project" value="UniProtKB-KW"/>
</dbReference>
<dbReference type="Proteomes" id="UP001500051">
    <property type="component" value="Unassembled WGS sequence"/>
</dbReference>
<proteinExistence type="predicted"/>
<evidence type="ECO:0000313" key="5">
    <source>
        <dbReference type="EMBL" id="GAA3698290.1"/>
    </source>
</evidence>
<dbReference type="CDD" id="cd06307">
    <property type="entry name" value="PBP1_sugar_binding"/>
    <property type="match status" value="1"/>
</dbReference>
<keyword evidence="6" id="KW-1185">Reference proteome</keyword>
<keyword evidence="1" id="KW-0805">Transcription regulation</keyword>
<feature type="domain" description="HTH lacI-type" evidence="4">
    <location>
        <begin position="13"/>
        <end position="62"/>
    </location>
</feature>
<evidence type="ECO:0000256" key="2">
    <source>
        <dbReference type="ARBA" id="ARBA00023125"/>
    </source>
</evidence>
<dbReference type="InterPro" id="IPR010982">
    <property type="entry name" value="Lambda_DNA-bd_dom_sf"/>
</dbReference>
<accession>A0ABP7CYR7</accession>
<reference evidence="6" key="1">
    <citation type="journal article" date="2019" name="Int. J. Syst. Evol. Microbiol.">
        <title>The Global Catalogue of Microorganisms (GCM) 10K type strain sequencing project: providing services to taxonomists for standard genome sequencing and annotation.</title>
        <authorList>
            <consortium name="The Broad Institute Genomics Platform"/>
            <consortium name="The Broad Institute Genome Sequencing Center for Infectious Disease"/>
            <person name="Wu L."/>
            <person name="Ma J."/>
        </authorList>
    </citation>
    <scope>NUCLEOTIDE SEQUENCE [LARGE SCALE GENOMIC DNA]</scope>
    <source>
        <strain evidence="6">JCM 16548</strain>
    </source>
</reference>
<organism evidence="5 6">
    <name type="scientific">Microlunatus aurantiacus</name>
    <dbReference type="NCBI Taxonomy" id="446786"/>
    <lineage>
        <taxon>Bacteria</taxon>
        <taxon>Bacillati</taxon>
        <taxon>Actinomycetota</taxon>
        <taxon>Actinomycetes</taxon>
        <taxon>Propionibacteriales</taxon>
        <taxon>Propionibacteriaceae</taxon>
        <taxon>Microlunatus</taxon>
    </lineage>
</organism>
<evidence type="ECO:0000256" key="3">
    <source>
        <dbReference type="ARBA" id="ARBA00023163"/>
    </source>
</evidence>
<dbReference type="Gene3D" id="3.40.50.2300">
    <property type="match status" value="2"/>
</dbReference>
<dbReference type="RefSeq" id="WP_344811515.1">
    <property type="nucleotide sequence ID" value="NZ_BAAAYX010000003.1"/>
</dbReference>
<evidence type="ECO:0000313" key="6">
    <source>
        <dbReference type="Proteomes" id="UP001500051"/>
    </source>
</evidence>
<dbReference type="InterPro" id="IPR028082">
    <property type="entry name" value="Peripla_BP_I"/>
</dbReference>
<gene>
    <name evidence="5" type="ORF">GCM10022204_13230</name>
</gene>
<dbReference type="EMBL" id="BAAAYX010000003">
    <property type="protein sequence ID" value="GAA3698290.1"/>
    <property type="molecule type" value="Genomic_DNA"/>
</dbReference>
<dbReference type="Pfam" id="PF13407">
    <property type="entry name" value="Peripla_BP_4"/>
    <property type="match status" value="1"/>
</dbReference>
<evidence type="ECO:0000259" key="4">
    <source>
        <dbReference type="PROSITE" id="PS50932"/>
    </source>
</evidence>
<comment type="caution">
    <text evidence="5">The sequence shown here is derived from an EMBL/GenBank/DDBJ whole genome shotgun (WGS) entry which is preliminary data.</text>
</comment>
<dbReference type="CDD" id="cd01392">
    <property type="entry name" value="HTH_LacI"/>
    <property type="match status" value="1"/>
</dbReference>
<evidence type="ECO:0000256" key="1">
    <source>
        <dbReference type="ARBA" id="ARBA00023015"/>
    </source>
</evidence>
<dbReference type="PROSITE" id="PS50932">
    <property type="entry name" value="HTH_LACI_2"/>
    <property type="match status" value="1"/>
</dbReference>
<dbReference type="Gene3D" id="1.10.260.40">
    <property type="entry name" value="lambda repressor-like DNA-binding domains"/>
    <property type="match status" value="1"/>
</dbReference>
<protein>
    <submittedName>
        <fullName evidence="5">LacI family DNA-binding transcriptional regulator</fullName>
    </submittedName>
</protein>
<dbReference type="SMART" id="SM00354">
    <property type="entry name" value="HTH_LACI"/>
    <property type="match status" value="1"/>
</dbReference>
<dbReference type="PANTHER" id="PTHR30146">
    <property type="entry name" value="LACI-RELATED TRANSCRIPTIONAL REPRESSOR"/>
    <property type="match status" value="1"/>
</dbReference>
<dbReference type="InterPro" id="IPR000843">
    <property type="entry name" value="HTH_LacI"/>
</dbReference>
<dbReference type="PANTHER" id="PTHR30146:SF152">
    <property type="entry name" value="TRANSCRIPTIONAL REGULATORY PROTEIN"/>
    <property type="match status" value="1"/>
</dbReference>